<dbReference type="PANTHER" id="PTHR46708:SF11">
    <property type="entry name" value="RECEPTOR-TYPE TYROSINE-PROTEIN PHOSPHATASE ETA-LIKE"/>
    <property type="match status" value="1"/>
</dbReference>
<sequence>MFSDSVNFKTISFAECGIPKAINATNISLNSAQITWSLISTAEGYHVSYRKTGESDWKQVFVSSNEVNLINLTADTDYEVQVASSCSGTIGEFSDAVNFKTKSLGVCGVPKRVTVYHIGANTASATWANVSGASSYNINYRMIGSGAQSNWSNVTAYTNSVVLSGLAADKEYEVRISTVCDETSSSDYTTPVGFKTLLVGTGCQSPEAININTITSTTANVNWEAVAASTGGYVLLYKRTAANTWWEDMATSSNNAALSGLRPGTDYQVKIASICDGRLGEFSNPVDFSTLNNIDSVTANHAKEIKLYPNPAIDILNVNNISDNAIYKIYNSTGKMINSGNITQNKINVSQLSQGIYIIMIEQGKDIFRSQFIKK</sequence>
<organism evidence="4 5">
    <name type="scientific">Chryseobacterium limigenitum</name>
    <dbReference type="NCBI Taxonomy" id="1612149"/>
    <lineage>
        <taxon>Bacteria</taxon>
        <taxon>Pseudomonadati</taxon>
        <taxon>Bacteroidota</taxon>
        <taxon>Flavobacteriia</taxon>
        <taxon>Flavobacteriales</taxon>
        <taxon>Weeksellaceae</taxon>
        <taxon>Chryseobacterium group</taxon>
        <taxon>Chryseobacterium</taxon>
    </lineage>
</organism>
<feature type="domain" description="Fibronectin type-III" evidence="3">
    <location>
        <begin position="109"/>
        <end position="199"/>
    </location>
</feature>
<dbReference type="RefSeq" id="WP_072406934.1">
    <property type="nucleotide sequence ID" value="NZ_FPKW01000001.1"/>
</dbReference>
<dbReference type="PANTHER" id="PTHR46708">
    <property type="entry name" value="TENASCIN"/>
    <property type="match status" value="1"/>
</dbReference>
<dbReference type="AlphaFoldDB" id="A0A1K2IEJ3"/>
<proteinExistence type="predicted"/>
<evidence type="ECO:0000256" key="1">
    <source>
        <dbReference type="ARBA" id="ARBA00022729"/>
    </source>
</evidence>
<keyword evidence="2" id="KW-0677">Repeat</keyword>
<dbReference type="SMART" id="SM00060">
    <property type="entry name" value="FN3"/>
    <property type="match status" value="3"/>
</dbReference>
<keyword evidence="5" id="KW-1185">Reference proteome</keyword>
<dbReference type="CDD" id="cd00063">
    <property type="entry name" value="FN3"/>
    <property type="match status" value="3"/>
</dbReference>
<dbReference type="InterPro" id="IPR026444">
    <property type="entry name" value="Secre_tail"/>
</dbReference>
<dbReference type="InterPro" id="IPR013783">
    <property type="entry name" value="Ig-like_fold"/>
</dbReference>
<feature type="domain" description="Fibronectin type-III" evidence="3">
    <location>
        <begin position="18"/>
        <end position="104"/>
    </location>
</feature>
<evidence type="ECO:0000313" key="4">
    <source>
        <dbReference type="EMBL" id="SFZ90860.1"/>
    </source>
</evidence>
<protein>
    <submittedName>
        <fullName evidence="4">Por secretion system C-terminal sorting domain-containing protein</fullName>
    </submittedName>
</protein>
<gene>
    <name evidence="4" type="ORF">SAMN05216324_101548</name>
</gene>
<dbReference type="Proteomes" id="UP000182034">
    <property type="component" value="Unassembled WGS sequence"/>
</dbReference>
<dbReference type="InterPro" id="IPR003961">
    <property type="entry name" value="FN3_dom"/>
</dbReference>
<dbReference type="Pfam" id="PF18962">
    <property type="entry name" value="Por_Secre_tail"/>
    <property type="match status" value="1"/>
</dbReference>
<keyword evidence="1" id="KW-0732">Signal</keyword>
<reference evidence="5" key="1">
    <citation type="submission" date="2016-10" db="EMBL/GenBank/DDBJ databases">
        <authorList>
            <person name="Varghese N."/>
            <person name="Submissions S."/>
        </authorList>
    </citation>
    <scope>NUCLEOTIDE SEQUENCE [LARGE SCALE GENOMIC DNA]</scope>
    <source>
        <strain evidence="5">SUR2</strain>
    </source>
</reference>
<evidence type="ECO:0000313" key="5">
    <source>
        <dbReference type="Proteomes" id="UP000182034"/>
    </source>
</evidence>
<dbReference type="InterPro" id="IPR036116">
    <property type="entry name" value="FN3_sf"/>
</dbReference>
<dbReference type="NCBIfam" id="TIGR04183">
    <property type="entry name" value="Por_Secre_tail"/>
    <property type="match status" value="1"/>
</dbReference>
<dbReference type="Gene3D" id="2.60.40.10">
    <property type="entry name" value="Immunoglobulins"/>
    <property type="match status" value="3"/>
</dbReference>
<dbReference type="EMBL" id="FPKW01000001">
    <property type="protein sequence ID" value="SFZ90860.1"/>
    <property type="molecule type" value="Genomic_DNA"/>
</dbReference>
<dbReference type="InterPro" id="IPR050991">
    <property type="entry name" value="ECM_Regulatory_Proteins"/>
</dbReference>
<dbReference type="PROSITE" id="PS50853">
    <property type="entry name" value="FN3"/>
    <property type="match status" value="3"/>
</dbReference>
<accession>A0A1K2IEJ3</accession>
<name>A0A1K2IEJ3_9FLAO</name>
<dbReference type="SUPFAM" id="SSF49265">
    <property type="entry name" value="Fibronectin type III"/>
    <property type="match status" value="2"/>
</dbReference>
<dbReference type="OrthoDB" id="1489153at2"/>
<dbReference type="Pfam" id="PF00041">
    <property type="entry name" value="fn3"/>
    <property type="match status" value="3"/>
</dbReference>
<evidence type="ECO:0000259" key="3">
    <source>
        <dbReference type="PROSITE" id="PS50853"/>
    </source>
</evidence>
<evidence type="ECO:0000256" key="2">
    <source>
        <dbReference type="ARBA" id="ARBA00022737"/>
    </source>
</evidence>
<dbReference type="STRING" id="1612149.SAMN05216324_101548"/>
<feature type="domain" description="Fibronectin type-III" evidence="3">
    <location>
        <begin position="205"/>
        <end position="293"/>
    </location>
</feature>